<dbReference type="GO" id="GO:0009432">
    <property type="term" value="P:SOS response"/>
    <property type="evidence" value="ECO:0007669"/>
    <property type="project" value="UniProtKB-ARBA"/>
</dbReference>
<dbReference type="InterPro" id="IPR003583">
    <property type="entry name" value="Hlx-hairpin-Hlx_DNA-bd_motif"/>
</dbReference>
<dbReference type="SUPFAM" id="SSF50249">
    <property type="entry name" value="Nucleic acid-binding proteins"/>
    <property type="match status" value="1"/>
</dbReference>
<keyword evidence="5 6" id="KW-0234">DNA repair</keyword>
<dbReference type="RefSeq" id="WP_182810347.1">
    <property type="nucleotide sequence ID" value="NZ_JACJFM010000030.1"/>
</dbReference>
<evidence type="ECO:0000256" key="3">
    <source>
        <dbReference type="ARBA" id="ARBA00023125"/>
    </source>
</evidence>
<comment type="function">
    <text evidence="6">The RuvA-RuvB-RuvC complex processes Holliday junction (HJ) DNA during genetic recombination and DNA repair, while the RuvA-RuvB complex plays an important role in the rescue of blocked DNA replication forks via replication fork reversal (RFR). RuvA specifically binds to HJ cruciform DNA, conferring on it an open structure. The RuvB hexamer acts as an ATP-dependent pump, pulling dsDNA into and through the RuvAB complex. HJ branch migration allows RuvC to scan DNA until it finds its consensus sequence, where it cleaves and resolves the cruciform DNA.</text>
</comment>
<dbReference type="InterPro" id="IPR010994">
    <property type="entry name" value="RuvA_2-like"/>
</dbReference>
<dbReference type="InterPro" id="IPR012340">
    <property type="entry name" value="NA-bd_OB-fold"/>
</dbReference>
<dbReference type="Pfam" id="PF07499">
    <property type="entry name" value="RuvA_C"/>
    <property type="match status" value="1"/>
</dbReference>
<evidence type="ECO:0000256" key="4">
    <source>
        <dbReference type="ARBA" id="ARBA00023172"/>
    </source>
</evidence>
<comment type="subcellular location">
    <subcellularLocation>
        <location evidence="6">Cytoplasm</location>
    </subcellularLocation>
</comment>
<dbReference type="SUPFAM" id="SSF47781">
    <property type="entry name" value="RuvA domain 2-like"/>
    <property type="match status" value="1"/>
</dbReference>
<comment type="subunit">
    <text evidence="6">Homotetramer. Forms an RuvA(8)-RuvB(12)-Holliday junction (HJ) complex. HJ DNA is sandwiched between 2 RuvA tetramers; dsDNA enters through RuvA and exits via RuvB. An RuvB hexamer assembles on each DNA strand where it exits the tetramer. Each RuvB hexamer is contacted by two RuvA subunits (via domain III) on 2 adjacent RuvB subunits; this complex drives branch migration. In the full resolvosome a probable DNA-RuvA(4)-RuvB(12)-RuvC(2) complex forms which resolves the HJ.</text>
</comment>
<dbReference type="Gene3D" id="1.10.150.20">
    <property type="entry name" value="5' to 3' exonuclease, C-terminal subdomain"/>
    <property type="match status" value="1"/>
</dbReference>
<evidence type="ECO:0000259" key="7">
    <source>
        <dbReference type="SMART" id="SM00278"/>
    </source>
</evidence>
<comment type="caution">
    <text evidence="8">The sequence shown here is derived from an EMBL/GenBank/DDBJ whole genome shotgun (WGS) entry which is preliminary data.</text>
</comment>
<evidence type="ECO:0000256" key="1">
    <source>
        <dbReference type="ARBA" id="ARBA00022490"/>
    </source>
</evidence>
<accession>A0A839ITA0</accession>
<dbReference type="InterPro" id="IPR036267">
    <property type="entry name" value="RuvA_C_sf"/>
</dbReference>
<keyword evidence="3 6" id="KW-0238">DNA-binding</keyword>
<keyword evidence="2 6" id="KW-0227">DNA damage</keyword>
<dbReference type="InterPro" id="IPR011114">
    <property type="entry name" value="RuvA_C"/>
</dbReference>
<dbReference type="AlphaFoldDB" id="A0A839ITA0"/>
<evidence type="ECO:0000256" key="5">
    <source>
        <dbReference type="ARBA" id="ARBA00023204"/>
    </source>
</evidence>
<gene>
    <name evidence="6 8" type="primary">ruvA</name>
    <name evidence="8" type="ORF">H4O21_18175</name>
</gene>
<proteinExistence type="inferred from homology"/>
<comment type="caution">
    <text evidence="6">Lacks conserved residue(s) required for the propagation of feature annotation.</text>
</comment>
<feature type="region of interest" description="Domain III" evidence="6">
    <location>
        <begin position="157"/>
        <end position="205"/>
    </location>
</feature>
<dbReference type="InterPro" id="IPR000085">
    <property type="entry name" value="RuvA"/>
</dbReference>
<dbReference type="GO" id="GO:0009378">
    <property type="term" value="F:four-way junction helicase activity"/>
    <property type="evidence" value="ECO:0007669"/>
    <property type="project" value="InterPro"/>
</dbReference>
<keyword evidence="1 6" id="KW-0963">Cytoplasm</keyword>
<dbReference type="InterPro" id="IPR013849">
    <property type="entry name" value="DNA_helicase_Holl-junc_RuvA_I"/>
</dbReference>
<evidence type="ECO:0000313" key="9">
    <source>
        <dbReference type="Proteomes" id="UP000565262"/>
    </source>
</evidence>
<feature type="domain" description="Helix-hairpin-helix DNA-binding motif class 1" evidence="7">
    <location>
        <begin position="108"/>
        <end position="127"/>
    </location>
</feature>
<evidence type="ECO:0000256" key="2">
    <source>
        <dbReference type="ARBA" id="ARBA00022763"/>
    </source>
</evidence>
<dbReference type="Gene3D" id="1.10.8.10">
    <property type="entry name" value="DNA helicase RuvA subunit, C-terminal domain"/>
    <property type="match status" value="1"/>
</dbReference>
<dbReference type="NCBIfam" id="TIGR00084">
    <property type="entry name" value="ruvA"/>
    <property type="match status" value="1"/>
</dbReference>
<feature type="region of interest" description="Domain I" evidence="6">
    <location>
        <begin position="1"/>
        <end position="64"/>
    </location>
</feature>
<dbReference type="Pfam" id="PF01330">
    <property type="entry name" value="RuvA_N"/>
    <property type="match status" value="1"/>
</dbReference>
<dbReference type="GO" id="GO:0009379">
    <property type="term" value="C:Holliday junction helicase complex"/>
    <property type="evidence" value="ECO:0007669"/>
    <property type="project" value="InterPro"/>
</dbReference>
<comment type="domain">
    <text evidence="6">Has three domains with a flexible linker between the domains II and III and assumes an 'L' shape. Domain III is highly mobile and contacts RuvB.</text>
</comment>
<dbReference type="CDD" id="cd14332">
    <property type="entry name" value="UBA_RuvA_C"/>
    <property type="match status" value="1"/>
</dbReference>
<evidence type="ECO:0000313" key="8">
    <source>
        <dbReference type="EMBL" id="MBB1488535.1"/>
    </source>
</evidence>
<dbReference type="SUPFAM" id="SSF46929">
    <property type="entry name" value="DNA helicase RuvA subunit, C-terminal domain"/>
    <property type="match status" value="1"/>
</dbReference>
<sequence>MIGRLRGVVLEKIPPQLLLDVNGVGYELEAPMNTFYKLPGIGEEATLFTHFVVREDAQLLYGFADRNERRLFRDLIKVNGVGPKLALTILSGIEASQFVRCVHDGDTNALVKLPGVGKKTAERLLIEMKDRLKDWNNAPEDFVLTMSDSDATTPEASTADNRVEAEQALIALGYKPQQASKAINSVFSAELATEELIRLALKGMV</sequence>
<keyword evidence="9" id="KW-1185">Reference proteome</keyword>
<name>A0A839ITA0_9GAMM</name>
<dbReference type="GO" id="GO:0005737">
    <property type="term" value="C:cytoplasm"/>
    <property type="evidence" value="ECO:0007669"/>
    <property type="project" value="UniProtKB-SubCell"/>
</dbReference>
<dbReference type="SMART" id="SM00278">
    <property type="entry name" value="HhH1"/>
    <property type="match status" value="2"/>
</dbReference>
<dbReference type="GO" id="GO:0005524">
    <property type="term" value="F:ATP binding"/>
    <property type="evidence" value="ECO:0007669"/>
    <property type="project" value="InterPro"/>
</dbReference>
<dbReference type="GO" id="GO:0006310">
    <property type="term" value="P:DNA recombination"/>
    <property type="evidence" value="ECO:0007669"/>
    <property type="project" value="UniProtKB-UniRule"/>
</dbReference>
<evidence type="ECO:0000256" key="6">
    <source>
        <dbReference type="HAMAP-Rule" id="MF_00031"/>
    </source>
</evidence>
<reference evidence="8 9" key="1">
    <citation type="submission" date="2020-08" db="EMBL/GenBank/DDBJ databases">
        <title>Oceanospirillum sp. nov. isolated from marine sediment.</title>
        <authorList>
            <person name="Ji X."/>
        </authorList>
    </citation>
    <scope>NUCLEOTIDE SEQUENCE [LARGE SCALE GENOMIC DNA]</scope>
    <source>
        <strain evidence="8 9">D5</strain>
    </source>
</reference>
<dbReference type="EMBL" id="JACJFM010000030">
    <property type="protein sequence ID" value="MBB1488535.1"/>
    <property type="molecule type" value="Genomic_DNA"/>
</dbReference>
<dbReference type="Proteomes" id="UP000565262">
    <property type="component" value="Unassembled WGS sequence"/>
</dbReference>
<dbReference type="GO" id="GO:0006281">
    <property type="term" value="P:DNA repair"/>
    <property type="evidence" value="ECO:0007669"/>
    <property type="project" value="UniProtKB-UniRule"/>
</dbReference>
<keyword evidence="4 6" id="KW-0233">DNA recombination</keyword>
<dbReference type="Pfam" id="PF14520">
    <property type="entry name" value="HHH_5"/>
    <property type="match status" value="1"/>
</dbReference>
<dbReference type="GO" id="GO:0048476">
    <property type="term" value="C:Holliday junction resolvase complex"/>
    <property type="evidence" value="ECO:0007669"/>
    <property type="project" value="UniProtKB-UniRule"/>
</dbReference>
<dbReference type="Gene3D" id="2.40.50.140">
    <property type="entry name" value="Nucleic acid-binding proteins"/>
    <property type="match status" value="1"/>
</dbReference>
<organism evidence="8 9">
    <name type="scientific">Oceanospirillum sediminis</name>
    <dbReference type="NCBI Taxonomy" id="2760088"/>
    <lineage>
        <taxon>Bacteria</taxon>
        <taxon>Pseudomonadati</taxon>
        <taxon>Pseudomonadota</taxon>
        <taxon>Gammaproteobacteria</taxon>
        <taxon>Oceanospirillales</taxon>
        <taxon>Oceanospirillaceae</taxon>
        <taxon>Oceanospirillum</taxon>
    </lineage>
</organism>
<dbReference type="FunFam" id="2.40.50.140:FF:000083">
    <property type="entry name" value="Holliday junction ATP-dependent DNA helicase RuvA"/>
    <property type="match status" value="1"/>
</dbReference>
<comment type="similarity">
    <text evidence="6">Belongs to the RuvA family.</text>
</comment>
<protein>
    <recommendedName>
        <fullName evidence="6">Holliday junction branch migration complex subunit RuvA</fullName>
    </recommendedName>
</protein>
<dbReference type="HAMAP" id="MF_00031">
    <property type="entry name" value="DNA_HJ_migration_RuvA"/>
    <property type="match status" value="1"/>
</dbReference>
<dbReference type="GO" id="GO:0000400">
    <property type="term" value="F:four-way junction DNA binding"/>
    <property type="evidence" value="ECO:0007669"/>
    <property type="project" value="UniProtKB-UniRule"/>
</dbReference>
<feature type="domain" description="Helix-hairpin-helix DNA-binding motif class 1" evidence="7">
    <location>
        <begin position="73"/>
        <end position="92"/>
    </location>
</feature>